<accession>A0A217EFA4</accession>
<dbReference type="EMBL" id="FZLN01000001">
    <property type="protein sequence ID" value="SNQ29017.1"/>
    <property type="molecule type" value="Genomic_DNA"/>
</dbReference>
<sequence length="360" mass="40451">MKVSYLKNFLVITLMFVMQFRPIYAATVIDGWDLGNPVQNGATTTYDVTKEVTGKVFESTISISPSTTQIVKYLVKNGSSELAMATIMQAVPNGKDFNISTQKLNYNLKENNQNTPKYKYSSPFDYGDVYTLTQARNHLKRSLNEYPGEGNYFITVCVDLKEKYECYWGSKGEESDPLRSVYFSRTSNDEYNSKVKSKTLSLKTLANKMINLANQENIAAKEYIAVSNQDLVDNDEKKRKSIAKELNAKLKASQTKKPNNCTSGKRNEQGDCWVCSLESFSPIRGRVNYAKSVTGGLGQCYNSMNSSQLLTRYKAYSELSAARDVENKCWSPTDENHIVESNNAKAVANECNRFLGILGK</sequence>
<dbReference type="Proteomes" id="UP000243463">
    <property type="component" value="Unassembled WGS sequence"/>
</dbReference>
<gene>
    <name evidence="2" type="ORF">SAMN05444584_0948</name>
</gene>
<keyword evidence="1" id="KW-0732">Signal</keyword>
<protein>
    <submittedName>
        <fullName evidence="2">Novel toxin 16</fullName>
    </submittedName>
</protein>
<name>A0A217EFA4_9GAMM</name>
<feature type="chain" id="PRO_5012035809" evidence="1">
    <location>
        <begin position="26"/>
        <end position="360"/>
    </location>
</feature>
<dbReference type="OrthoDB" id="6687017at2"/>
<dbReference type="RefSeq" id="WP_088823024.1">
    <property type="nucleotide sequence ID" value="NZ_FZLN01000001.1"/>
</dbReference>
<feature type="signal peptide" evidence="1">
    <location>
        <begin position="1"/>
        <end position="25"/>
    </location>
</feature>
<reference evidence="3" key="1">
    <citation type="submission" date="2017-06" db="EMBL/GenBank/DDBJ databases">
        <authorList>
            <person name="Varghese N."/>
            <person name="Submissions S."/>
        </authorList>
    </citation>
    <scope>NUCLEOTIDE SEQUENCE [LARGE SCALE GENOMIC DNA]</scope>
    <source>
        <strain evidence="3">ANC 5114</strain>
    </source>
</reference>
<proteinExistence type="predicted"/>
<organism evidence="2 3">
    <name type="scientific">Acinetobacter apis</name>
    <dbReference type="NCBI Taxonomy" id="1229165"/>
    <lineage>
        <taxon>Bacteria</taxon>
        <taxon>Pseudomonadati</taxon>
        <taxon>Pseudomonadota</taxon>
        <taxon>Gammaproteobacteria</taxon>
        <taxon>Moraxellales</taxon>
        <taxon>Moraxellaceae</taxon>
        <taxon>Acinetobacter</taxon>
    </lineage>
</organism>
<evidence type="ECO:0000313" key="2">
    <source>
        <dbReference type="EMBL" id="SNQ29017.1"/>
    </source>
</evidence>
<keyword evidence="3" id="KW-1185">Reference proteome</keyword>
<evidence type="ECO:0000256" key="1">
    <source>
        <dbReference type="SAM" id="SignalP"/>
    </source>
</evidence>
<dbReference type="AlphaFoldDB" id="A0A217EFA4"/>
<evidence type="ECO:0000313" key="3">
    <source>
        <dbReference type="Proteomes" id="UP000243463"/>
    </source>
</evidence>